<accession>A0A2P8GI99</accession>
<keyword evidence="1" id="KW-1133">Transmembrane helix</keyword>
<dbReference type="AlphaFoldDB" id="A0A2P8GI99"/>
<dbReference type="InterPro" id="IPR012373">
    <property type="entry name" value="Ferrdict_sens_TM"/>
</dbReference>
<dbReference type="RefSeq" id="WP_106593397.1">
    <property type="nucleotide sequence ID" value="NZ_PYAS01000001.1"/>
</dbReference>
<feature type="domain" description="Protein FecR C-terminal" evidence="3">
    <location>
        <begin position="295"/>
        <end position="362"/>
    </location>
</feature>
<protein>
    <submittedName>
        <fullName evidence="4">FecR family protein</fullName>
    </submittedName>
</protein>
<evidence type="ECO:0000256" key="1">
    <source>
        <dbReference type="SAM" id="Phobius"/>
    </source>
</evidence>
<sequence length="369" mass="41277">MSNESNIGLEELAGNHAFRKWVLNPADPSASFWEGWMKENEGRRETVEKARLFVLALEEQFGEITDEQIAQEDIRKLVDRVKNKDTRTSVMSGSRSIWRRGYFWRIAASLILLGSLGLWYAQMKRTRVPVIVQTYTGSKNTEWLTKLNSEDQTLTVLLSDGSVVMLEKGGELIYPAEFSGKNRAVYLKGDAFFDVTKDAQKPFLVFAGQTVTKVLGTSFRVRTNKEDGGVLVAVKTGKVSVYNQNEFRNDGSDSAASVVLTPNEGVVFSAKAKKNEKEVIRDLTILESLPDESDVVFEERPVSEVFDSIEKKYGIEIDYDETRLASCVVSTVFREEGLKQRLHATCTAIGATYSVKGEKVTVHLAKGCK</sequence>
<name>A0A2P8GI99_9BACT</name>
<evidence type="ECO:0000259" key="2">
    <source>
        <dbReference type="Pfam" id="PF04773"/>
    </source>
</evidence>
<keyword evidence="1" id="KW-0472">Membrane</keyword>
<evidence type="ECO:0000259" key="3">
    <source>
        <dbReference type="Pfam" id="PF16344"/>
    </source>
</evidence>
<dbReference type="OrthoDB" id="1452822at2"/>
<keyword evidence="5" id="KW-1185">Reference proteome</keyword>
<feature type="domain" description="FecR protein" evidence="2">
    <location>
        <begin position="150"/>
        <end position="239"/>
    </location>
</feature>
<dbReference type="Pfam" id="PF16344">
    <property type="entry name" value="FecR_C"/>
    <property type="match status" value="1"/>
</dbReference>
<dbReference type="Gene3D" id="2.60.120.1440">
    <property type="match status" value="1"/>
</dbReference>
<proteinExistence type="predicted"/>
<dbReference type="Proteomes" id="UP000241964">
    <property type="component" value="Unassembled WGS sequence"/>
</dbReference>
<evidence type="ECO:0000313" key="4">
    <source>
        <dbReference type="EMBL" id="PSL33691.1"/>
    </source>
</evidence>
<feature type="transmembrane region" description="Helical" evidence="1">
    <location>
        <begin position="102"/>
        <end position="121"/>
    </location>
</feature>
<dbReference type="Gene3D" id="3.55.50.30">
    <property type="match status" value="1"/>
</dbReference>
<organism evidence="4 5">
    <name type="scientific">Dyadobacter jiangsuensis</name>
    <dbReference type="NCBI Taxonomy" id="1591085"/>
    <lineage>
        <taxon>Bacteria</taxon>
        <taxon>Pseudomonadati</taxon>
        <taxon>Bacteroidota</taxon>
        <taxon>Cytophagia</taxon>
        <taxon>Cytophagales</taxon>
        <taxon>Spirosomataceae</taxon>
        <taxon>Dyadobacter</taxon>
    </lineage>
</organism>
<dbReference type="InterPro" id="IPR032508">
    <property type="entry name" value="FecR_C"/>
</dbReference>
<dbReference type="PANTHER" id="PTHR30273:SF2">
    <property type="entry name" value="PROTEIN FECR"/>
    <property type="match status" value="1"/>
</dbReference>
<reference evidence="4 5" key="1">
    <citation type="submission" date="2018-03" db="EMBL/GenBank/DDBJ databases">
        <title>Genomic Encyclopedia of Archaeal and Bacterial Type Strains, Phase II (KMG-II): from individual species to whole genera.</title>
        <authorList>
            <person name="Goeker M."/>
        </authorList>
    </citation>
    <scope>NUCLEOTIDE SEQUENCE [LARGE SCALE GENOMIC DNA]</scope>
    <source>
        <strain evidence="4 5">DSM 29057</strain>
    </source>
</reference>
<dbReference type="InterPro" id="IPR006860">
    <property type="entry name" value="FecR"/>
</dbReference>
<evidence type="ECO:0000313" key="5">
    <source>
        <dbReference type="Proteomes" id="UP000241964"/>
    </source>
</evidence>
<comment type="caution">
    <text evidence="4">The sequence shown here is derived from an EMBL/GenBank/DDBJ whole genome shotgun (WGS) entry which is preliminary data.</text>
</comment>
<dbReference type="Pfam" id="PF04773">
    <property type="entry name" value="FecR"/>
    <property type="match status" value="1"/>
</dbReference>
<dbReference type="PANTHER" id="PTHR30273">
    <property type="entry name" value="PERIPLASMIC SIGNAL SENSOR AND SIGMA FACTOR ACTIVATOR FECR-RELATED"/>
    <property type="match status" value="1"/>
</dbReference>
<dbReference type="EMBL" id="PYAS01000001">
    <property type="protein sequence ID" value="PSL33691.1"/>
    <property type="molecule type" value="Genomic_DNA"/>
</dbReference>
<dbReference type="PIRSF" id="PIRSF018266">
    <property type="entry name" value="FecR"/>
    <property type="match status" value="1"/>
</dbReference>
<keyword evidence="1" id="KW-0812">Transmembrane</keyword>
<gene>
    <name evidence="4" type="ORF">CLV60_10160</name>
</gene>
<dbReference type="GO" id="GO:0016989">
    <property type="term" value="F:sigma factor antagonist activity"/>
    <property type="evidence" value="ECO:0007669"/>
    <property type="project" value="TreeGrafter"/>
</dbReference>